<evidence type="ECO:0000256" key="1">
    <source>
        <dbReference type="SAM" id="MobiDB-lite"/>
    </source>
</evidence>
<accession>A0A2H1JNA5</accession>
<organism evidence="2 3">
    <name type="scientific">Brevibacterium aurantiacum</name>
    <dbReference type="NCBI Taxonomy" id="273384"/>
    <lineage>
        <taxon>Bacteria</taxon>
        <taxon>Bacillati</taxon>
        <taxon>Actinomycetota</taxon>
        <taxon>Actinomycetes</taxon>
        <taxon>Micrococcales</taxon>
        <taxon>Brevibacteriaceae</taxon>
        <taxon>Brevibacterium</taxon>
    </lineage>
</organism>
<dbReference type="EMBL" id="FXZI01000006">
    <property type="protein sequence ID" value="SMX88957.1"/>
    <property type="molecule type" value="Genomic_DNA"/>
</dbReference>
<feature type="region of interest" description="Disordered" evidence="1">
    <location>
        <begin position="369"/>
        <end position="415"/>
    </location>
</feature>
<sequence>MEELSSGYRTRKTSATTTRAYPATYSTEGTAALSPTINTEWRTNPTMRVRRPSRTQETSALHRGRALLHMQATLATSQAAWLCTVDEWINDLDMRSDGRENRRKVARVLGFNADWKTLTTNTLTWAVIAERTGIKERSVARHLAALHEANWIGRVAAGRSAESKRAAGWTGEDAFVNDAPVYALTVPLPDNVVDINVTPPTVSGYKEFPARAREAEAPAGAASRPSPIEAAKGRPRTVPADRTLPAWPGHVTPSSKDEKLLAGHEWARLVPALKKLSDEHLRHIAKDFFAAGWTIRDLITALDTLPNGWKQGQFIGGQWVPFSGADGIPAARLGHWVNWRLNHWRNDDQTVKESPSQTCIRRAAAAEIQRQAEQRARDEERRRNQAEMATPEGQAAKQACLAQFASRPKRRIRRR</sequence>
<feature type="compositionally biased region" description="Low complexity" evidence="1">
    <location>
        <begin position="217"/>
        <end position="227"/>
    </location>
</feature>
<feature type="region of interest" description="Disordered" evidence="1">
    <location>
        <begin position="215"/>
        <end position="256"/>
    </location>
</feature>
<protein>
    <recommendedName>
        <fullName evidence="4">Helix-turn-helix domain-containing protein</fullName>
    </recommendedName>
</protein>
<evidence type="ECO:0008006" key="4">
    <source>
        <dbReference type="Google" id="ProtNLM"/>
    </source>
</evidence>
<feature type="compositionally biased region" description="Basic and acidic residues" evidence="1">
    <location>
        <begin position="370"/>
        <end position="385"/>
    </location>
</feature>
<reference evidence="2 3" key="1">
    <citation type="submission" date="2017-03" db="EMBL/GenBank/DDBJ databases">
        <authorList>
            <person name="Afonso C.L."/>
            <person name="Miller P.J."/>
            <person name="Scott M.A."/>
            <person name="Spackman E."/>
            <person name="Goraichik I."/>
            <person name="Dimitrov K.M."/>
            <person name="Suarez D.L."/>
            <person name="Swayne D.E."/>
        </authorList>
    </citation>
    <scope>NUCLEOTIDE SEQUENCE [LARGE SCALE GENOMIC DNA]</scope>
    <source>
        <strain evidence="3">8(6)</strain>
    </source>
</reference>
<dbReference type="AlphaFoldDB" id="A0A2H1JNA5"/>
<proteinExistence type="predicted"/>
<evidence type="ECO:0000313" key="3">
    <source>
        <dbReference type="Proteomes" id="UP000234300"/>
    </source>
</evidence>
<name>A0A2H1JNA5_BREAU</name>
<dbReference type="Proteomes" id="UP000234300">
    <property type="component" value="Unassembled WGS sequence"/>
</dbReference>
<gene>
    <name evidence="2" type="ORF">BAURA86_01878</name>
</gene>
<evidence type="ECO:0000313" key="2">
    <source>
        <dbReference type="EMBL" id="SMX88957.1"/>
    </source>
</evidence>